<dbReference type="GO" id="GO:0005737">
    <property type="term" value="C:cytoplasm"/>
    <property type="evidence" value="ECO:0007669"/>
    <property type="project" value="TreeGrafter"/>
</dbReference>
<dbReference type="EMBL" id="VRMN01000018">
    <property type="protein sequence ID" value="KAA8490808.1"/>
    <property type="molecule type" value="Genomic_DNA"/>
</dbReference>
<feature type="compositionally biased region" description="Acidic residues" evidence="5">
    <location>
        <begin position="168"/>
        <end position="187"/>
    </location>
</feature>
<proteinExistence type="predicted"/>
<feature type="compositionally biased region" description="Low complexity" evidence="5">
    <location>
        <begin position="563"/>
        <end position="573"/>
    </location>
</feature>
<evidence type="ECO:0000256" key="3">
    <source>
        <dbReference type="ARBA" id="ARBA00022989"/>
    </source>
</evidence>
<dbReference type="SUPFAM" id="SSF49785">
    <property type="entry name" value="Galactose-binding domain-like"/>
    <property type="match status" value="1"/>
</dbReference>
<comment type="caution">
    <text evidence="9">The sequence shown here is derived from an EMBL/GenBank/DDBJ whole genome shotgun (WGS) entry which is preliminary data.</text>
</comment>
<keyword evidence="3 6" id="KW-1133">Transmembrane helix</keyword>
<dbReference type="Proteomes" id="UP000324585">
    <property type="component" value="Unassembled WGS sequence"/>
</dbReference>
<dbReference type="GO" id="GO:0016020">
    <property type="term" value="C:membrane"/>
    <property type="evidence" value="ECO:0007669"/>
    <property type="project" value="InterPro"/>
</dbReference>
<evidence type="ECO:0000256" key="6">
    <source>
        <dbReference type="SAM" id="Phobius"/>
    </source>
</evidence>
<keyword evidence="2 6" id="KW-0812">Transmembrane</keyword>
<organism evidence="9 10">
    <name type="scientific">Porphyridium purpureum</name>
    <name type="common">Red alga</name>
    <name type="synonym">Porphyridium cruentum</name>
    <dbReference type="NCBI Taxonomy" id="35688"/>
    <lineage>
        <taxon>Eukaryota</taxon>
        <taxon>Rhodophyta</taxon>
        <taxon>Bangiophyceae</taxon>
        <taxon>Porphyridiales</taxon>
        <taxon>Porphyridiaceae</taxon>
        <taxon>Porphyridium</taxon>
    </lineage>
</organism>
<dbReference type="AlphaFoldDB" id="A0A5J4YHR2"/>
<keyword evidence="7" id="KW-0732">Signal</keyword>
<feature type="region of interest" description="Disordered" evidence="5">
    <location>
        <begin position="545"/>
        <end position="576"/>
    </location>
</feature>
<dbReference type="Pfam" id="PF07738">
    <property type="entry name" value="Sad1_UNC"/>
    <property type="match status" value="1"/>
</dbReference>
<feature type="compositionally biased region" description="Basic and acidic residues" evidence="5">
    <location>
        <begin position="545"/>
        <end position="556"/>
    </location>
</feature>
<evidence type="ECO:0000256" key="7">
    <source>
        <dbReference type="SAM" id="SignalP"/>
    </source>
</evidence>
<evidence type="ECO:0000313" key="10">
    <source>
        <dbReference type="Proteomes" id="UP000324585"/>
    </source>
</evidence>
<feature type="compositionally biased region" description="Basic and acidic residues" evidence="5">
    <location>
        <begin position="378"/>
        <end position="399"/>
    </location>
</feature>
<evidence type="ECO:0000313" key="9">
    <source>
        <dbReference type="EMBL" id="KAA8490808.1"/>
    </source>
</evidence>
<feature type="chain" id="PRO_5023831645" evidence="7">
    <location>
        <begin position="18"/>
        <end position="894"/>
    </location>
</feature>
<feature type="region of interest" description="Disordered" evidence="5">
    <location>
        <begin position="160"/>
        <end position="213"/>
    </location>
</feature>
<dbReference type="Gene3D" id="2.60.120.260">
    <property type="entry name" value="Galactose-binding domain-like"/>
    <property type="match status" value="1"/>
</dbReference>
<dbReference type="PANTHER" id="PTHR12953:SF0">
    <property type="entry name" value="SUN DOMAIN-CONTAINING OSSIFICATION FACTOR"/>
    <property type="match status" value="1"/>
</dbReference>
<accession>A0A5J4YHR2</accession>
<evidence type="ECO:0000256" key="2">
    <source>
        <dbReference type="ARBA" id="ARBA00022692"/>
    </source>
</evidence>
<feature type="region of interest" description="Disordered" evidence="5">
    <location>
        <begin position="27"/>
        <end position="126"/>
    </location>
</feature>
<feature type="domain" description="SUN" evidence="8">
    <location>
        <begin position="378"/>
        <end position="535"/>
    </location>
</feature>
<feature type="compositionally biased region" description="Basic and acidic residues" evidence="5">
    <location>
        <begin position="595"/>
        <end position="605"/>
    </location>
</feature>
<dbReference type="PANTHER" id="PTHR12953">
    <property type="entry name" value="MEMBRANE PROTEIN CH1 RELATED"/>
    <property type="match status" value="1"/>
</dbReference>
<dbReference type="InterPro" id="IPR045120">
    <property type="entry name" value="Suco/Slp1-like"/>
</dbReference>
<feature type="region of interest" description="Disordered" evidence="5">
    <location>
        <begin position="588"/>
        <end position="646"/>
    </location>
</feature>
<evidence type="ECO:0000256" key="5">
    <source>
        <dbReference type="SAM" id="MobiDB-lite"/>
    </source>
</evidence>
<dbReference type="GO" id="GO:0034975">
    <property type="term" value="P:protein folding in endoplasmic reticulum"/>
    <property type="evidence" value="ECO:0007669"/>
    <property type="project" value="TreeGrafter"/>
</dbReference>
<gene>
    <name evidence="9" type="ORF">FVE85_1255</name>
</gene>
<comment type="subcellular location">
    <subcellularLocation>
        <location evidence="1">Endomembrane system</location>
    </subcellularLocation>
</comment>
<sequence length="894" mass="97507">MLCALATFAFVARPLASSDAEVQSVSESAVVEQHASTERSEQHHQLSSQTEPSEREASTSRTHINHVESDTVIVNVTRSPSAGATRSDKQETGMTGDGVNVSSVDSESISEDGVNDSGRVSDAASRAAHGAQDGFISLEEWKSQVIHNIEQVAASAKIQQALERQGDASEDFEDEEDDGVDDEEDDDAHEHDDGGIGSSRELEVQPTLPVQPHSKGSMAAELEMVGVLEYSRPGVCLLLFPFTRFMCDEVDRSDMPCCVEARHVNSGRDDLPLGAVPVIGLCFVSDDDRHPVEEFLSPYTQTSSAARELSPSDPFAGVEITNPAPVENSTWSTRNLRSQQESRKENASVSDISPDRKPSGATKSTPKVELAAASTRDGAAEEKKRRSRGSKKEKERDYANVDSGARVLASSDGATGAKNIIVSDDEKYMLAPCDSPRFIVIELSEDIILRSVVVQNFEVFSSFATSVIILSSQNYPTSRWSLLKVFEVSDQKKRHQFSVAEANAIARYVKIVFVGYNQPEYYCTVTQVSVHGKRLIDDWRETFDRDSESHSAEKQAKKQSHSQPPVQAPAQQADNKRYDALDSASEIVTGAVKQRPVDRRHDRQDAPPSGAHPDQVTGAQRPQAGDAPRMEHNAKAKPVLRSQETAKPINASFGGVAMYADTLEQDERFGGKQVGVDKEKTHATSSNFQGFGDSQAGNGNVPKSARHVGDHDTQNEEDKELSSKAPAPAESRDVHSTPEGSAPAMMSSEDIRMLALIASDALGAQQQEESVFRKVTRAIRTLELNQSLTNRYIDMQAGRLFQAILELRAETERTRSELASVTILVHESLDQIKLMGEQVGARQRIHEFILLALSCVGLAVAALWKRASMPKRKASGSEIFTQPSHVTSTVSGAR</sequence>
<feature type="region of interest" description="Disordered" evidence="5">
    <location>
        <begin position="299"/>
        <end position="403"/>
    </location>
</feature>
<feature type="signal peptide" evidence="7">
    <location>
        <begin position="1"/>
        <end position="17"/>
    </location>
</feature>
<feature type="transmembrane region" description="Helical" evidence="6">
    <location>
        <begin position="845"/>
        <end position="864"/>
    </location>
</feature>
<dbReference type="OrthoDB" id="266334at2759"/>
<reference evidence="10" key="1">
    <citation type="journal article" date="2019" name="Nat. Commun.">
        <title>Expansion of phycobilisome linker gene families in mesophilic red algae.</title>
        <authorList>
            <person name="Lee J."/>
            <person name="Kim D."/>
            <person name="Bhattacharya D."/>
            <person name="Yoon H.S."/>
        </authorList>
    </citation>
    <scope>NUCLEOTIDE SEQUENCE [LARGE SCALE GENOMIC DNA]</scope>
    <source>
        <strain evidence="10">CCMP 1328</strain>
    </source>
</reference>
<feature type="region of interest" description="Disordered" evidence="5">
    <location>
        <begin position="675"/>
        <end position="744"/>
    </location>
</feature>
<name>A0A5J4YHR2_PORPP</name>
<keyword evidence="4 6" id="KW-0472">Membrane</keyword>
<dbReference type="PROSITE" id="PS51469">
    <property type="entry name" value="SUN"/>
    <property type="match status" value="1"/>
</dbReference>
<evidence type="ECO:0000259" key="8">
    <source>
        <dbReference type="PROSITE" id="PS51469"/>
    </source>
</evidence>
<evidence type="ECO:0000256" key="1">
    <source>
        <dbReference type="ARBA" id="ARBA00004308"/>
    </source>
</evidence>
<evidence type="ECO:0000256" key="4">
    <source>
        <dbReference type="ARBA" id="ARBA00023136"/>
    </source>
</evidence>
<dbReference type="InterPro" id="IPR008979">
    <property type="entry name" value="Galactose-bd-like_sf"/>
</dbReference>
<keyword evidence="10" id="KW-1185">Reference proteome</keyword>
<dbReference type="InterPro" id="IPR012919">
    <property type="entry name" value="SUN_dom"/>
</dbReference>
<feature type="compositionally biased region" description="Basic and acidic residues" evidence="5">
    <location>
        <begin position="707"/>
        <end position="722"/>
    </location>
</feature>
<protein>
    <submittedName>
        <fullName evidence="9">Protein SLP1</fullName>
    </submittedName>
</protein>
<feature type="compositionally biased region" description="Basic and acidic residues" evidence="5">
    <location>
        <begin position="35"/>
        <end position="44"/>
    </location>
</feature>
<feature type="compositionally biased region" description="Polar residues" evidence="5">
    <location>
        <begin position="72"/>
        <end position="84"/>
    </location>
</feature>
<feature type="compositionally biased region" description="Polar residues" evidence="5">
    <location>
        <begin position="327"/>
        <end position="339"/>
    </location>
</feature>
<dbReference type="GO" id="GO:0012505">
    <property type="term" value="C:endomembrane system"/>
    <property type="evidence" value="ECO:0007669"/>
    <property type="project" value="UniProtKB-SubCell"/>
</dbReference>